<evidence type="ECO:0000256" key="1">
    <source>
        <dbReference type="SAM" id="SignalP"/>
    </source>
</evidence>
<dbReference type="PATRIC" id="fig|1603606.3.peg.1434"/>
<name>A0A0M4DH68_9BACT</name>
<keyword evidence="1" id="KW-0732">Signal</keyword>
<reference evidence="2 3" key="1">
    <citation type="submission" date="2015-07" db="EMBL/GenBank/DDBJ databases">
        <title>Isolation and Genomic Characterization of a Novel Halophilic Metal-Reducing Deltaproteobacterium from the Deep Subsurface.</title>
        <authorList>
            <person name="Badalamenti J.P."/>
            <person name="Summers Z.M."/>
            <person name="Gralnick J.A."/>
            <person name="Bond D.R."/>
        </authorList>
    </citation>
    <scope>NUCLEOTIDE SEQUENCE [LARGE SCALE GENOMIC DNA]</scope>
    <source>
        <strain evidence="2 3">WTL</strain>
    </source>
</reference>
<feature type="chain" id="PRO_5005792408" description="Lipoprotein" evidence="1">
    <location>
        <begin position="21"/>
        <end position="243"/>
    </location>
</feature>
<dbReference type="EMBL" id="CP010802">
    <property type="protein sequence ID" value="ALC16095.1"/>
    <property type="molecule type" value="Genomic_DNA"/>
</dbReference>
<sequence length="243" mass="25050">MTRYSLSSAALAVTFLLLCACTPYKSQQVPFRPPSAFAGMQIVAGAQVAAQAYVDQKDAEDAFGFNIRKAGLLPVQIVIDHQGTNSLTIVPGQTFLIDATGNYWNLLDGRTAYERLEKSSEFGTIAKGAGKGSVLGAAGGAIVGAAIGILTGENIGETLGKGAAIGAAGGAVLGGTEAGGSGEVESQISRDLANKQLENRPLEPGMLSRGFLFFPGEATSAVQLRLQVKETGGPIHNLTLPLE</sequence>
<keyword evidence="3" id="KW-1185">Reference proteome</keyword>
<dbReference type="RefSeq" id="WP_053550241.1">
    <property type="nucleotide sequence ID" value="NZ_CP010802.1"/>
</dbReference>
<accession>A0A0M4DH68</accession>
<dbReference type="PROSITE" id="PS51257">
    <property type="entry name" value="PROKAR_LIPOPROTEIN"/>
    <property type="match status" value="1"/>
</dbReference>
<feature type="signal peptide" evidence="1">
    <location>
        <begin position="1"/>
        <end position="20"/>
    </location>
</feature>
<evidence type="ECO:0000313" key="3">
    <source>
        <dbReference type="Proteomes" id="UP000057158"/>
    </source>
</evidence>
<dbReference type="Proteomes" id="UP000057158">
    <property type="component" value="Chromosome"/>
</dbReference>
<protein>
    <recommendedName>
        <fullName evidence="4">Lipoprotein</fullName>
    </recommendedName>
</protein>
<evidence type="ECO:0000313" key="2">
    <source>
        <dbReference type="EMBL" id="ALC16095.1"/>
    </source>
</evidence>
<gene>
    <name evidence="2" type="ORF">DSOUD_1314</name>
</gene>
<dbReference type="KEGG" id="des:DSOUD_1314"/>
<dbReference type="OrthoDB" id="5465302at2"/>
<proteinExistence type="predicted"/>
<dbReference type="AlphaFoldDB" id="A0A0M4DH68"/>
<evidence type="ECO:0008006" key="4">
    <source>
        <dbReference type="Google" id="ProtNLM"/>
    </source>
</evidence>
<dbReference type="STRING" id="1603606.DSOUD_1314"/>
<organism evidence="2 3">
    <name type="scientific">Desulfuromonas soudanensis</name>
    <dbReference type="NCBI Taxonomy" id="1603606"/>
    <lineage>
        <taxon>Bacteria</taxon>
        <taxon>Pseudomonadati</taxon>
        <taxon>Thermodesulfobacteriota</taxon>
        <taxon>Desulfuromonadia</taxon>
        <taxon>Desulfuromonadales</taxon>
        <taxon>Desulfuromonadaceae</taxon>
        <taxon>Desulfuromonas</taxon>
    </lineage>
</organism>